<proteinExistence type="predicted"/>
<dbReference type="InterPro" id="IPR009061">
    <property type="entry name" value="DNA-bd_dom_put_sf"/>
</dbReference>
<dbReference type="EMBL" id="JFBT01000001">
    <property type="protein sequence ID" value="EXG82715.1"/>
    <property type="molecule type" value="Genomic_DNA"/>
</dbReference>
<dbReference type="InterPro" id="IPR000551">
    <property type="entry name" value="MerR-type_HTH_dom"/>
</dbReference>
<dbReference type="OrthoDB" id="4569196at2"/>
<dbReference type="CDD" id="cd00592">
    <property type="entry name" value="HTH_MerR-like"/>
    <property type="match status" value="1"/>
</dbReference>
<dbReference type="RefSeq" id="WP_035852647.1">
    <property type="nucleotide sequence ID" value="NZ_KK073874.1"/>
</dbReference>
<feature type="domain" description="HTH merR-type" evidence="2">
    <location>
        <begin position="2"/>
        <end position="71"/>
    </location>
</feature>
<dbReference type="PROSITE" id="PS50937">
    <property type="entry name" value="HTH_MERR_2"/>
    <property type="match status" value="1"/>
</dbReference>
<dbReference type="Gene3D" id="1.10.1660.10">
    <property type="match status" value="1"/>
</dbReference>
<evidence type="ECO:0000256" key="1">
    <source>
        <dbReference type="ARBA" id="ARBA00023125"/>
    </source>
</evidence>
<dbReference type="Proteomes" id="UP000021053">
    <property type="component" value="Unassembled WGS sequence"/>
</dbReference>
<evidence type="ECO:0000313" key="3">
    <source>
        <dbReference type="EMBL" id="EXG82715.1"/>
    </source>
</evidence>
<keyword evidence="1" id="KW-0238">DNA-binding</keyword>
<protein>
    <submittedName>
        <fullName evidence="3">Putative transcriptional regulator</fullName>
    </submittedName>
</protein>
<reference evidence="3 4" key="1">
    <citation type="submission" date="2013-07" db="EMBL/GenBank/DDBJ databases">
        <authorList>
            <consortium name="DOE Joint Genome Institute"/>
            <person name="Eisen J."/>
            <person name="Huntemann M."/>
            <person name="Han J."/>
            <person name="Chen A."/>
            <person name="Kyrpides N."/>
            <person name="Mavromatis K."/>
            <person name="Markowitz V."/>
            <person name="Palaniappan K."/>
            <person name="Ivanova N."/>
            <person name="Schaumberg A."/>
            <person name="Pati A."/>
            <person name="Liolios K."/>
            <person name="Nordberg H.P."/>
            <person name="Cantor M.N."/>
            <person name="Hua S.X."/>
            <person name="Woyke T."/>
        </authorList>
    </citation>
    <scope>NUCLEOTIDE SEQUENCE [LARGE SCALE GENOMIC DNA]</scope>
    <source>
        <strain evidence="3 4">DSM 44712</strain>
    </source>
</reference>
<dbReference type="HOGENOM" id="CLU_079903_0_0_11"/>
<dbReference type="GO" id="GO:0003700">
    <property type="term" value="F:DNA-binding transcription factor activity"/>
    <property type="evidence" value="ECO:0007669"/>
    <property type="project" value="InterPro"/>
</dbReference>
<dbReference type="Pfam" id="PF13411">
    <property type="entry name" value="MerR_1"/>
    <property type="match status" value="1"/>
</dbReference>
<evidence type="ECO:0000313" key="4">
    <source>
        <dbReference type="Proteomes" id="UP000021053"/>
    </source>
</evidence>
<dbReference type="PATRIC" id="fig|927661.3.peg.3884"/>
<dbReference type="InterPro" id="IPR047057">
    <property type="entry name" value="MerR_fam"/>
</dbReference>
<gene>
    <name evidence="3" type="ORF">CryarDRAFT_3915</name>
</gene>
<keyword evidence="4" id="KW-1185">Reference proteome</keyword>
<name>A0A010YR98_9ACTN</name>
<dbReference type="GO" id="GO:0003677">
    <property type="term" value="F:DNA binding"/>
    <property type="evidence" value="ECO:0007669"/>
    <property type="project" value="UniProtKB-KW"/>
</dbReference>
<organism evidence="3 4">
    <name type="scientific">Cryptosporangium arvum DSM 44712</name>
    <dbReference type="NCBI Taxonomy" id="927661"/>
    <lineage>
        <taxon>Bacteria</taxon>
        <taxon>Bacillati</taxon>
        <taxon>Actinomycetota</taxon>
        <taxon>Actinomycetes</taxon>
        <taxon>Cryptosporangiales</taxon>
        <taxon>Cryptosporangiaceae</taxon>
        <taxon>Cryptosporangium</taxon>
    </lineage>
</organism>
<dbReference type="SMART" id="SM00422">
    <property type="entry name" value="HTH_MERR"/>
    <property type="match status" value="1"/>
</dbReference>
<comment type="caution">
    <text evidence="3">The sequence shown here is derived from an EMBL/GenBank/DDBJ whole genome shotgun (WGS) entry which is preliminary data.</text>
</comment>
<evidence type="ECO:0000259" key="2">
    <source>
        <dbReference type="PROSITE" id="PS50937"/>
    </source>
</evidence>
<sequence length="238" mass="26379">MTWSTRQLADLAGTTVKAVRYYHEVGLLEEPERAANGYKQYGVRHLVRVLRIKRLVDLGLPLAQIADLGEADDRPESALRVLDAELAATIERLQRVRAELAVILGERAPFDLPEGFGTIGGNLPDADRALILIYSRVFDPAGMVALREMVRTSDLEPEARALESLPPDADESLRQEVAEAYAARTEQMLAEHPAVAGLRAKAPRGFSFADEVINRALHELYNPAQLDVLHRVNRILNS</sequence>
<dbReference type="AlphaFoldDB" id="A0A010YR98"/>
<dbReference type="PANTHER" id="PTHR30204:SF93">
    <property type="entry name" value="HTH MERR-TYPE DOMAIN-CONTAINING PROTEIN"/>
    <property type="match status" value="1"/>
</dbReference>
<dbReference type="PANTHER" id="PTHR30204">
    <property type="entry name" value="REDOX-CYCLING DRUG-SENSING TRANSCRIPTIONAL ACTIVATOR SOXR"/>
    <property type="match status" value="1"/>
</dbReference>
<accession>A0A010YR98</accession>
<dbReference type="SUPFAM" id="SSF46955">
    <property type="entry name" value="Putative DNA-binding domain"/>
    <property type="match status" value="1"/>
</dbReference>